<comment type="caution">
    <text evidence="4">The sequence shown here is derived from an EMBL/GenBank/DDBJ whole genome shotgun (WGS) entry which is preliminary data.</text>
</comment>
<accession>A0A969W7Y9</accession>
<dbReference type="Gene3D" id="3.10.450.50">
    <property type="match status" value="1"/>
</dbReference>
<dbReference type="PANTHER" id="PTHR33747:SF1">
    <property type="entry name" value="ADENYLATE CYCLASE-ASSOCIATED CAP C-TERMINAL DOMAIN-CONTAINING PROTEIN"/>
    <property type="match status" value="1"/>
</dbReference>
<dbReference type="InterPro" id="IPR048469">
    <property type="entry name" value="YchJ-like_M"/>
</dbReference>
<evidence type="ECO:0000259" key="3">
    <source>
        <dbReference type="Pfam" id="PF17775"/>
    </source>
</evidence>
<evidence type="ECO:0000313" key="5">
    <source>
        <dbReference type="Proteomes" id="UP000653472"/>
    </source>
</evidence>
<dbReference type="RefSeq" id="WP_168147522.1">
    <property type="nucleotide sequence ID" value="NZ_JAAVXB010000003.1"/>
</dbReference>
<dbReference type="InterPro" id="IPR023006">
    <property type="entry name" value="YchJ-like"/>
</dbReference>
<dbReference type="HAMAP" id="MF_00612">
    <property type="entry name" value="UPF0225"/>
    <property type="match status" value="1"/>
</dbReference>
<keyword evidence="5" id="KW-1185">Reference proteome</keyword>
<dbReference type="Proteomes" id="UP000653472">
    <property type="component" value="Unassembled WGS sequence"/>
</dbReference>
<reference evidence="4" key="1">
    <citation type="submission" date="2020-03" db="EMBL/GenBank/DDBJ databases">
        <title>Solimonas marina sp. nov., isolated from deep seawater of the Pacific Ocean.</title>
        <authorList>
            <person name="Liu X."/>
            <person name="Lai Q."/>
            <person name="Sun F."/>
            <person name="Gai Y."/>
            <person name="Li G."/>
            <person name="Shao Z."/>
        </authorList>
    </citation>
    <scope>NUCLEOTIDE SEQUENCE</scope>
    <source>
        <strain evidence="4">C16B3</strain>
    </source>
</reference>
<dbReference type="AlphaFoldDB" id="A0A969W7Y9"/>
<dbReference type="EMBL" id="JAAVXB010000003">
    <property type="protein sequence ID" value="NKF22292.1"/>
    <property type="molecule type" value="Genomic_DNA"/>
</dbReference>
<proteinExistence type="inferred from homology"/>
<sequence length="138" mass="15292">MAATNVVACPCGSGMPYGQCCALLHDGAPAADAEALMRSRYSAYALRLAPYLVETWHPSTRPTLTTDDLDPQTTWLSLRIIGHRPATQGPDAAEVEFVAVSRIGGGSAQRLHERSRFRREAGRWYYVDGDIMEARRRR</sequence>
<evidence type="ECO:0000313" key="4">
    <source>
        <dbReference type="EMBL" id="NKF22292.1"/>
    </source>
</evidence>
<name>A0A969W7Y9_9GAMM</name>
<dbReference type="InterPro" id="IPR032710">
    <property type="entry name" value="NTF2-like_dom_sf"/>
</dbReference>
<evidence type="ECO:0000256" key="1">
    <source>
        <dbReference type="ARBA" id="ARBA00010839"/>
    </source>
</evidence>
<dbReference type="SUPFAM" id="SSF54427">
    <property type="entry name" value="NTF2-like"/>
    <property type="match status" value="1"/>
</dbReference>
<dbReference type="Pfam" id="PF02810">
    <property type="entry name" value="SEC-C"/>
    <property type="match status" value="1"/>
</dbReference>
<feature type="domain" description="YchJ-like middle NTF2-like" evidence="3">
    <location>
        <begin position="32"/>
        <end position="129"/>
    </location>
</feature>
<comment type="similarity">
    <text evidence="1 2">Belongs to the UPF0225 family.</text>
</comment>
<dbReference type="InterPro" id="IPR004027">
    <property type="entry name" value="SEC_C_motif"/>
</dbReference>
<dbReference type="Pfam" id="PF17775">
    <property type="entry name" value="YchJ_M-like"/>
    <property type="match status" value="1"/>
</dbReference>
<organism evidence="4 5">
    <name type="scientific">Solimonas marina</name>
    <dbReference type="NCBI Taxonomy" id="2714601"/>
    <lineage>
        <taxon>Bacteria</taxon>
        <taxon>Pseudomonadati</taxon>
        <taxon>Pseudomonadota</taxon>
        <taxon>Gammaproteobacteria</taxon>
        <taxon>Nevskiales</taxon>
        <taxon>Nevskiaceae</taxon>
        <taxon>Solimonas</taxon>
    </lineage>
</organism>
<dbReference type="PANTHER" id="PTHR33747">
    <property type="entry name" value="UPF0225 PROTEIN SCO1677"/>
    <property type="match status" value="1"/>
</dbReference>
<gene>
    <name evidence="4" type="ORF">G7Y82_08170</name>
</gene>
<evidence type="ECO:0000256" key="2">
    <source>
        <dbReference type="HAMAP-Rule" id="MF_00612"/>
    </source>
</evidence>
<protein>
    <recommendedName>
        <fullName evidence="2">UPF0225 protein G7Y82_08170</fullName>
    </recommendedName>
</protein>